<evidence type="ECO:0000256" key="6">
    <source>
        <dbReference type="ARBA" id="ARBA00022670"/>
    </source>
</evidence>
<dbReference type="GeneID" id="108678899"/>
<dbReference type="InterPro" id="IPR004134">
    <property type="entry name" value="Peptidase_C1B"/>
</dbReference>
<dbReference type="GO" id="GO:0004197">
    <property type="term" value="F:cysteine-type endopeptidase activity"/>
    <property type="evidence" value="ECO:0007669"/>
    <property type="project" value="UniProtKB-EC"/>
</dbReference>
<keyword evidence="11" id="KW-1185">Reference proteome</keyword>
<evidence type="ECO:0000256" key="3">
    <source>
        <dbReference type="ARBA" id="ARBA00012465"/>
    </source>
</evidence>
<dbReference type="PANTHER" id="PTHR10363">
    <property type="entry name" value="BLEOMYCIN HYDROLASE"/>
    <property type="match status" value="1"/>
</dbReference>
<dbReference type="CDD" id="cd00585">
    <property type="entry name" value="Peptidase_C1B"/>
    <property type="match status" value="1"/>
</dbReference>
<dbReference type="InterPro" id="IPR038765">
    <property type="entry name" value="Papain-like_cys_pep_sf"/>
</dbReference>
<reference evidence="12 13" key="1">
    <citation type="submission" date="2025-04" db="UniProtKB">
        <authorList>
            <consortium name="RefSeq"/>
        </authorList>
    </citation>
    <scope>IDENTIFICATION</scope>
    <source>
        <tissue evidence="12 13">Whole organism</tissue>
    </source>
</reference>
<organism evidence="11 12">
    <name type="scientific">Hyalella azteca</name>
    <name type="common">Amphipod</name>
    <dbReference type="NCBI Taxonomy" id="294128"/>
    <lineage>
        <taxon>Eukaryota</taxon>
        <taxon>Metazoa</taxon>
        <taxon>Ecdysozoa</taxon>
        <taxon>Arthropoda</taxon>
        <taxon>Crustacea</taxon>
        <taxon>Multicrustacea</taxon>
        <taxon>Malacostraca</taxon>
        <taxon>Eumalacostraca</taxon>
        <taxon>Peracarida</taxon>
        <taxon>Amphipoda</taxon>
        <taxon>Senticaudata</taxon>
        <taxon>Talitrida</taxon>
        <taxon>Talitroidea</taxon>
        <taxon>Hyalellidae</taxon>
        <taxon>Hyalella</taxon>
    </lineage>
</organism>
<dbReference type="OMA" id="QSYTFFW"/>
<protein>
    <recommendedName>
        <fullName evidence="4 9">Bleomycin hydrolase</fullName>
        <ecNumber evidence="3 9">3.4.22.40</ecNumber>
    </recommendedName>
</protein>
<evidence type="ECO:0000256" key="10">
    <source>
        <dbReference type="PIRSR" id="PIRSR005700-1"/>
    </source>
</evidence>
<dbReference type="SUPFAM" id="SSF54001">
    <property type="entry name" value="Cysteine proteinases"/>
    <property type="match status" value="1"/>
</dbReference>
<dbReference type="Pfam" id="PF03051">
    <property type="entry name" value="Peptidase_C1_2"/>
    <property type="match status" value="1"/>
</dbReference>
<evidence type="ECO:0000256" key="4">
    <source>
        <dbReference type="ARBA" id="ARBA00022227"/>
    </source>
</evidence>
<dbReference type="PROSITE" id="PS00139">
    <property type="entry name" value="THIOL_PROTEASE_CYS"/>
    <property type="match status" value="1"/>
</dbReference>
<feature type="active site" evidence="10">
    <location>
        <position position="450"/>
    </location>
</feature>
<feature type="active site" evidence="10">
    <location>
        <position position="415"/>
    </location>
</feature>
<keyword evidence="6 9" id="KW-0645">Protease</keyword>
<evidence type="ECO:0000313" key="13">
    <source>
        <dbReference type="RefSeq" id="XP_047736016.1"/>
    </source>
</evidence>
<accession>A0A8B7PA80</accession>
<dbReference type="EC" id="3.4.22.40" evidence="3 9"/>
<dbReference type="RefSeq" id="XP_018022885.1">
    <property type="nucleotide sequence ID" value="XM_018167396.2"/>
</dbReference>
<dbReference type="OrthoDB" id="2666448at2759"/>
<feature type="active site" evidence="10">
    <location>
        <position position="114"/>
    </location>
</feature>
<dbReference type="GO" id="GO:0043418">
    <property type="term" value="P:homocysteine catabolic process"/>
    <property type="evidence" value="ECO:0007669"/>
    <property type="project" value="TreeGrafter"/>
</dbReference>
<evidence type="ECO:0000313" key="12">
    <source>
        <dbReference type="RefSeq" id="XP_018022885.1"/>
    </source>
</evidence>
<evidence type="ECO:0000256" key="9">
    <source>
        <dbReference type="PIRNR" id="PIRNR005700"/>
    </source>
</evidence>
<dbReference type="AlphaFoldDB" id="A0A8B7PA80"/>
<dbReference type="GO" id="GO:0006508">
    <property type="term" value="P:proteolysis"/>
    <property type="evidence" value="ECO:0007669"/>
    <property type="project" value="UniProtKB-KW"/>
</dbReference>
<dbReference type="GO" id="GO:0005737">
    <property type="term" value="C:cytoplasm"/>
    <property type="evidence" value="ECO:0007669"/>
    <property type="project" value="UniProtKB-SubCell"/>
</dbReference>
<proteinExistence type="inferred from homology"/>
<evidence type="ECO:0000256" key="1">
    <source>
        <dbReference type="ARBA" id="ARBA00000423"/>
    </source>
</evidence>
<dbReference type="RefSeq" id="XP_047736016.1">
    <property type="nucleotide sequence ID" value="XM_047880060.1"/>
</dbReference>
<comment type="catalytic activity">
    <reaction evidence="1 9">
        <text>Inactivates bleomycin B2 (a cytotoxic glycometallopeptide) by hydrolysis of a carboxyamide bond of beta-aminoalanine, but also shows general aminopeptidase activity. The specificity varies somewhat with source, but amino acid arylamides of Met, Leu and Ala are preferred.</text>
        <dbReference type="EC" id="3.4.22.40"/>
    </reaction>
</comment>
<sequence>MISDCWVVLKIQLIVLEIFPFFQVILKMANVTNNATLPLKKIPLFSIDASAIEECNRHVQEDPTVWLGNTACFKNDLQDVCLKREVVAQLQHVYSHKVEAECKPVTNQRVTGRCWIFAALNAIRIPFCKSLGLEEFEFSQAYIFFWDKLERCNYFLNIMVDCCRSGEPVDGRLMSFLLHDPINDGGQWDMFFNLVNKYGLMPKKCFPESQSSENSGTMNSVLRHKLREYTKEIRTLLEDKAAPDDEVRALLRRQMLEVYRILAVTIGVPPSAFTWQYYDKTKAYKEIGPISPKEFYEQHVKPVFDVEQKVCLVNDPRPSNPYGRLYSVDCLGNMAGGRMTIYNNQPIETLMKVSGDSIRDGEAVWFGSEVDKGFVRKLGIQDTEAFDYRRLLGVDVNKGLNKAERLFYGDSQMTHAMTFTACHFQPSNEVDDGAPEKEADALPVKWRVENSWGEERGEKGYHVLSRPWFEQFVFEVVVDRKYVPQDVLDVFTTPVTVLPAWDPLGALARNRITRLD</sequence>
<evidence type="ECO:0000313" key="11">
    <source>
        <dbReference type="Proteomes" id="UP000694843"/>
    </source>
</evidence>
<name>A0A8B7PA80_HYAAZ</name>
<dbReference type="PANTHER" id="PTHR10363:SF2">
    <property type="entry name" value="BLEOMYCIN HYDROLASE"/>
    <property type="match status" value="1"/>
</dbReference>
<dbReference type="GO" id="GO:0070005">
    <property type="term" value="F:cysteine-type aminopeptidase activity"/>
    <property type="evidence" value="ECO:0007669"/>
    <property type="project" value="InterPro"/>
</dbReference>
<dbReference type="GO" id="GO:0009636">
    <property type="term" value="P:response to toxic substance"/>
    <property type="evidence" value="ECO:0007669"/>
    <property type="project" value="TreeGrafter"/>
</dbReference>
<dbReference type="InterPro" id="IPR000169">
    <property type="entry name" value="Pept_cys_AS"/>
</dbReference>
<evidence type="ECO:0000256" key="8">
    <source>
        <dbReference type="ARBA" id="ARBA00022807"/>
    </source>
</evidence>
<dbReference type="KEGG" id="hazt:108678899"/>
<keyword evidence="5 9" id="KW-0963">Cytoplasm</keyword>
<evidence type="ECO:0000256" key="2">
    <source>
        <dbReference type="ARBA" id="ARBA00004496"/>
    </source>
</evidence>
<evidence type="ECO:0000256" key="7">
    <source>
        <dbReference type="ARBA" id="ARBA00022801"/>
    </source>
</evidence>
<dbReference type="FunFam" id="3.90.70.10:FF:000021">
    <property type="entry name" value="Bleomycin hydrolase"/>
    <property type="match status" value="1"/>
</dbReference>
<dbReference type="Gene3D" id="3.90.70.10">
    <property type="entry name" value="Cysteine proteinases"/>
    <property type="match status" value="1"/>
</dbReference>
<evidence type="ECO:0000256" key="5">
    <source>
        <dbReference type="ARBA" id="ARBA00022490"/>
    </source>
</evidence>
<dbReference type="Proteomes" id="UP000694843">
    <property type="component" value="Unplaced"/>
</dbReference>
<keyword evidence="7 9" id="KW-0378">Hydrolase</keyword>
<keyword evidence="8 9" id="KW-0788">Thiol protease</keyword>
<dbReference type="PIRSF" id="PIRSF005700">
    <property type="entry name" value="PepC"/>
    <property type="match status" value="1"/>
</dbReference>
<gene>
    <name evidence="12 13" type="primary">LOC108678899</name>
</gene>
<comment type="similarity">
    <text evidence="9">Belongs to the peptidase C1 family.</text>
</comment>
<comment type="subcellular location">
    <subcellularLocation>
        <location evidence="2 9">Cytoplasm</location>
    </subcellularLocation>
</comment>